<name>A0A9Q9ER41_9PEZI</name>
<dbReference type="EMBL" id="CP099433">
    <property type="protein sequence ID" value="USW59760.1"/>
    <property type="molecule type" value="Genomic_DNA"/>
</dbReference>
<organism evidence="4 5">
    <name type="scientific">Septoria linicola</name>
    <dbReference type="NCBI Taxonomy" id="215465"/>
    <lineage>
        <taxon>Eukaryota</taxon>
        <taxon>Fungi</taxon>
        <taxon>Dikarya</taxon>
        <taxon>Ascomycota</taxon>
        <taxon>Pezizomycotina</taxon>
        <taxon>Dothideomycetes</taxon>
        <taxon>Dothideomycetidae</taxon>
        <taxon>Mycosphaerellales</taxon>
        <taxon>Mycosphaerellaceae</taxon>
        <taxon>Septoria</taxon>
    </lineage>
</organism>
<evidence type="ECO:0000259" key="3">
    <source>
        <dbReference type="PROSITE" id="PS50013"/>
    </source>
</evidence>
<gene>
    <name evidence="4" type="ORF">Slin15195_G130790</name>
</gene>
<dbReference type="InterPro" id="IPR016197">
    <property type="entry name" value="Chromo-like_dom_sf"/>
</dbReference>
<feature type="region of interest" description="Disordered" evidence="2">
    <location>
        <begin position="107"/>
        <end position="194"/>
    </location>
</feature>
<feature type="compositionally biased region" description="Acidic residues" evidence="2">
    <location>
        <begin position="170"/>
        <end position="184"/>
    </location>
</feature>
<dbReference type="InterPro" id="IPR000953">
    <property type="entry name" value="Chromo/chromo_shadow_dom"/>
</dbReference>
<evidence type="ECO:0000313" key="5">
    <source>
        <dbReference type="Proteomes" id="UP001056384"/>
    </source>
</evidence>
<evidence type="ECO:0000313" key="4">
    <source>
        <dbReference type="EMBL" id="USW59760.1"/>
    </source>
</evidence>
<dbReference type="SUPFAM" id="SSF54160">
    <property type="entry name" value="Chromo domain-like"/>
    <property type="match status" value="1"/>
</dbReference>
<dbReference type="PROSITE" id="PS50013">
    <property type="entry name" value="CHROMO_2"/>
    <property type="match status" value="1"/>
</dbReference>
<feature type="region of interest" description="Disordered" evidence="2">
    <location>
        <begin position="1"/>
        <end position="32"/>
    </location>
</feature>
<keyword evidence="5" id="KW-1185">Reference proteome</keyword>
<dbReference type="Gene3D" id="2.40.50.40">
    <property type="match status" value="1"/>
</dbReference>
<feature type="region of interest" description="Disordered" evidence="2">
    <location>
        <begin position="261"/>
        <end position="281"/>
    </location>
</feature>
<feature type="domain" description="Chromo" evidence="3">
    <location>
        <begin position="250"/>
        <end position="306"/>
    </location>
</feature>
<dbReference type="Pfam" id="PF00385">
    <property type="entry name" value="Chromo"/>
    <property type="match status" value="1"/>
</dbReference>
<accession>A0A9Q9ER41</accession>
<dbReference type="GO" id="GO:0006338">
    <property type="term" value="P:chromatin remodeling"/>
    <property type="evidence" value="ECO:0007669"/>
    <property type="project" value="UniProtKB-ARBA"/>
</dbReference>
<dbReference type="AlphaFoldDB" id="A0A9Q9ER41"/>
<evidence type="ECO:0000256" key="1">
    <source>
        <dbReference type="ARBA" id="ARBA00011353"/>
    </source>
</evidence>
<reference evidence="4" key="1">
    <citation type="submission" date="2022-06" db="EMBL/GenBank/DDBJ databases">
        <title>Complete genome sequences of two strains of the flax pathogen Septoria linicola.</title>
        <authorList>
            <person name="Lapalu N."/>
            <person name="Simon A."/>
            <person name="Demenou B."/>
            <person name="Paumier D."/>
            <person name="Guillot M.-P."/>
            <person name="Gout L."/>
            <person name="Valade R."/>
        </authorList>
    </citation>
    <scope>NUCLEOTIDE SEQUENCE</scope>
    <source>
        <strain evidence="4">SE15195</strain>
    </source>
</reference>
<feature type="compositionally biased region" description="Acidic residues" evidence="2">
    <location>
        <begin position="111"/>
        <end position="122"/>
    </location>
</feature>
<protein>
    <submittedName>
        <fullName evidence="4">Chromo/chromo shadow domain, Chromo-like domain superfamily protein</fullName>
    </submittedName>
</protein>
<dbReference type="Proteomes" id="UP001056384">
    <property type="component" value="Chromosome 16"/>
</dbReference>
<comment type="subunit">
    <text evidence="1">Component of the NuA4 histone acetyltransferase complex.</text>
</comment>
<evidence type="ECO:0000256" key="2">
    <source>
        <dbReference type="SAM" id="MobiDB-lite"/>
    </source>
</evidence>
<sequence>MPDKDNTSASGKKRTLSFSGAERGAGKAKKAMRTYGVQRYMDRTLKMLSGTTSTLGNDDEDEEGAIGHSANATPSAARVASPPYQPGRLREVGKPSDQYGAALAVLTGQGQEEDAVEEGREDDVEKGRVEEGREEHVEEGREEHVEEGREEHVEEGREEREGKECGKDLEEVDQTQEGGEEPADNDGKDSVDTDQEWDVKAIAAQDGNQYLLVWSGTQPNGEPWPPTWEPHENISKHVLKAWTDWQATAYDVEKVLRHRKSIGGKNDKRRSSTSRTDNNGEYLVRWAGKHPNGKPWPCTWEPEQNIGQDVLSAWSSELQVRLQNPDACESNRPAKVTKVLGECPYDAGKLLVQLTKRQMMVKVENVPYGLVCAWDGNTEDETGK</sequence>
<dbReference type="InterPro" id="IPR023780">
    <property type="entry name" value="Chromo_domain"/>
</dbReference>
<feature type="compositionally biased region" description="Basic and acidic residues" evidence="2">
    <location>
        <begin position="123"/>
        <end position="169"/>
    </location>
</feature>
<proteinExistence type="predicted"/>
<feature type="region of interest" description="Disordered" evidence="2">
    <location>
        <begin position="50"/>
        <end position="94"/>
    </location>
</feature>